<reference evidence="2" key="1">
    <citation type="submission" date="2023-03" db="EMBL/GenBank/DDBJ databases">
        <title>Near-Complete genome sequence of Lipomyces tetrasporous NRRL Y-64009, an oleaginous yeast capable of growing on lignocellulosic hydrolysates.</title>
        <authorList>
            <consortium name="Lawrence Berkeley National Laboratory"/>
            <person name="Jagtap S.S."/>
            <person name="Liu J.-J."/>
            <person name="Walukiewicz H.E."/>
            <person name="Pangilinan J."/>
            <person name="Lipzen A."/>
            <person name="Ahrendt S."/>
            <person name="Koriabine M."/>
            <person name="Cobaugh K."/>
            <person name="Salamov A."/>
            <person name="Yoshinaga Y."/>
            <person name="Ng V."/>
            <person name="Daum C."/>
            <person name="Grigoriev I.V."/>
            <person name="Slininger P.J."/>
            <person name="Dien B.S."/>
            <person name="Jin Y.-S."/>
            <person name="Rao C.V."/>
        </authorList>
    </citation>
    <scope>NUCLEOTIDE SEQUENCE</scope>
    <source>
        <strain evidence="2">NRRL Y-64009</strain>
    </source>
</reference>
<dbReference type="Pfam" id="PF00651">
    <property type="entry name" value="BTB"/>
    <property type="match status" value="1"/>
</dbReference>
<dbReference type="InterPro" id="IPR011333">
    <property type="entry name" value="SKP1/BTB/POZ_sf"/>
</dbReference>
<name>A0AAD7QZA3_9ASCO</name>
<dbReference type="AlphaFoldDB" id="A0AAD7QZA3"/>
<dbReference type="Pfam" id="PF26017">
    <property type="entry name" value="BACK_BTBD8"/>
    <property type="match status" value="1"/>
</dbReference>
<dbReference type="EMBL" id="JARPMG010000001">
    <property type="protein sequence ID" value="KAJ8104159.1"/>
    <property type="molecule type" value="Genomic_DNA"/>
</dbReference>
<sequence>MSSPLTQPISIPPDQFSLEDQLISLHEHPEDSYGDVLFVMPNNNKHTSLRQTIPLPSRIWAHSALLSVTYFKPLSRLGEIYSSVHEEVVHGVDTLSRTSPCNLPYTIVVVSPENDLAVRKLVASCYRPVVIRNLWEKMGGKREMLSALDDGILYSCNYVKSHDTSTMEGNAVTDYTEDSENTTASSFSSFSVQDQLFQGDMTLKIEGEKVSFTVHKFLLDLRVPYFRTMFRSAFSEASMNEHTLSSEYFTPLSLAIIVQYIYLDDAELLFSWKWTDFARYINSTKCTTDINPPSQDIFDIFVDALISAKFLQLESLEWWVTNCLIKIAHGFSCSGAQCARFLPGIAIMGYQNNITELYKPCISWLAKHSNISFLWKRNLLSLPDELKADLVDEVKSRVAVSNVTPLYLRLYNLRKNTETSIFKDDWDQSIVSPLLEYCGDFVSAHFAEPRIVFSVARGIHHKPPSITYNAIEDLFNLVLSKLNKFNATAIWRGADCYAKLIASAPIVDRLNQAVISWFAENWQDLVVMQLSNGHHSFIMRGKTEFVGFNEWPEESLQKLSMQIKVPLSDLKGLGAAARSFEQRREKWLERCRIDEVNRLMRRREFFKVREDDKYQFSSDVSLSADPFVDSQ</sequence>
<evidence type="ECO:0000259" key="1">
    <source>
        <dbReference type="PROSITE" id="PS50097"/>
    </source>
</evidence>
<dbReference type="SUPFAM" id="SSF54695">
    <property type="entry name" value="POZ domain"/>
    <property type="match status" value="1"/>
</dbReference>
<dbReference type="Gene3D" id="3.30.710.10">
    <property type="entry name" value="Potassium Channel Kv1.1, Chain A"/>
    <property type="match status" value="1"/>
</dbReference>
<dbReference type="Proteomes" id="UP001217417">
    <property type="component" value="Unassembled WGS sequence"/>
</dbReference>
<dbReference type="PROSITE" id="PS50097">
    <property type="entry name" value="BTB"/>
    <property type="match status" value="1"/>
</dbReference>
<comment type="caution">
    <text evidence="2">The sequence shown here is derived from an EMBL/GenBank/DDBJ whole genome shotgun (WGS) entry which is preliminary data.</text>
</comment>
<dbReference type="RefSeq" id="XP_056047609.1">
    <property type="nucleotide sequence ID" value="XM_056186405.1"/>
</dbReference>
<keyword evidence="3" id="KW-1185">Reference proteome</keyword>
<organism evidence="2 3">
    <name type="scientific">Lipomyces tetrasporus</name>
    <dbReference type="NCBI Taxonomy" id="54092"/>
    <lineage>
        <taxon>Eukaryota</taxon>
        <taxon>Fungi</taxon>
        <taxon>Dikarya</taxon>
        <taxon>Ascomycota</taxon>
        <taxon>Saccharomycotina</taxon>
        <taxon>Lipomycetes</taxon>
        <taxon>Lipomycetales</taxon>
        <taxon>Lipomycetaceae</taxon>
        <taxon>Lipomyces</taxon>
    </lineage>
</organism>
<dbReference type="CDD" id="cd18186">
    <property type="entry name" value="BTB_POZ_ZBTB_KLHL-like"/>
    <property type="match status" value="1"/>
</dbReference>
<evidence type="ECO:0000313" key="2">
    <source>
        <dbReference type="EMBL" id="KAJ8104159.1"/>
    </source>
</evidence>
<dbReference type="InterPro" id="IPR043225">
    <property type="entry name" value="BACK_BTBD8"/>
</dbReference>
<accession>A0AAD7QZA3</accession>
<proteinExistence type="predicted"/>
<dbReference type="GeneID" id="80881571"/>
<gene>
    <name evidence="2" type="ORF">POJ06DRAFT_243758</name>
</gene>
<evidence type="ECO:0000313" key="3">
    <source>
        <dbReference type="Proteomes" id="UP001217417"/>
    </source>
</evidence>
<dbReference type="InterPro" id="IPR000210">
    <property type="entry name" value="BTB/POZ_dom"/>
</dbReference>
<feature type="domain" description="BTB" evidence="1">
    <location>
        <begin position="199"/>
        <end position="270"/>
    </location>
</feature>
<protein>
    <recommendedName>
        <fullName evidence="1">BTB domain-containing protein</fullName>
    </recommendedName>
</protein>